<dbReference type="InterPro" id="IPR052207">
    <property type="entry name" value="Max-like/E-box_TFs"/>
</dbReference>
<dbReference type="Proteomes" id="UP001432322">
    <property type="component" value="Unassembled WGS sequence"/>
</dbReference>
<comment type="subcellular location">
    <subcellularLocation>
        <location evidence="1">Nucleus</location>
    </subcellularLocation>
</comment>
<evidence type="ECO:0000256" key="4">
    <source>
        <dbReference type="ARBA" id="ARBA00023163"/>
    </source>
</evidence>
<proteinExistence type="predicted"/>
<sequence length="303" mass="33974">GTGLTPLSAPAETTENPWDREDPGTSRRREMQYLKEEEEQGASQEMKEEEEMEMESGGGGGGAVRPVRPTAIAGKRGTKQVPADSTLHPTERKRILHLHAEQSRRMALKDGFDQLMEIVPDVHSGGVKPTNAVVLAKAADHIKNLLAQRDDKTKRVADMKETIRSLNERIRFVVCSLISQASLQSSLPSSRKDQASSSLDQRSAIEQFFERYTKERTKEDWRFWLMARLFKPMVANYAAAIHDDPADKEEVAQSAAAWMAEQWRVAKLRPLSSEVLVYLATNTRVLADPASLQDHIEQQVNAK</sequence>
<feature type="domain" description="BHLH" evidence="8">
    <location>
        <begin position="92"/>
        <end position="145"/>
    </location>
</feature>
<dbReference type="PANTHER" id="PTHR15741:SF37">
    <property type="entry name" value="LD38259P"/>
    <property type="match status" value="1"/>
</dbReference>
<evidence type="ECO:0000259" key="8">
    <source>
        <dbReference type="PROSITE" id="PS50888"/>
    </source>
</evidence>
<keyword evidence="10" id="KW-1185">Reference proteome</keyword>
<feature type="coiled-coil region" evidence="6">
    <location>
        <begin position="142"/>
        <end position="169"/>
    </location>
</feature>
<dbReference type="Pfam" id="PF00010">
    <property type="entry name" value="HLH"/>
    <property type="match status" value="1"/>
</dbReference>
<evidence type="ECO:0000313" key="9">
    <source>
        <dbReference type="EMBL" id="GMT18375.1"/>
    </source>
</evidence>
<evidence type="ECO:0000256" key="1">
    <source>
        <dbReference type="ARBA" id="ARBA00004123"/>
    </source>
</evidence>
<dbReference type="FunFam" id="4.10.280.10:FF:000126">
    <property type="entry name" value="Protein WBSCR14 homolog"/>
    <property type="match status" value="1"/>
</dbReference>
<evidence type="ECO:0000256" key="5">
    <source>
        <dbReference type="ARBA" id="ARBA00023242"/>
    </source>
</evidence>
<evidence type="ECO:0000256" key="7">
    <source>
        <dbReference type="SAM" id="MobiDB-lite"/>
    </source>
</evidence>
<dbReference type="EMBL" id="BTSY01000003">
    <property type="protein sequence ID" value="GMT18375.1"/>
    <property type="molecule type" value="Genomic_DNA"/>
</dbReference>
<dbReference type="SUPFAM" id="SSF47459">
    <property type="entry name" value="HLH, helix-loop-helix DNA-binding domain"/>
    <property type="match status" value="1"/>
</dbReference>
<feature type="compositionally biased region" description="Basic and acidic residues" evidence="7">
    <location>
        <begin position="17"/>
        <end position="35"/>
    </location>
</feature>
<organism evidence="9 10">
    <name type="scientific">Pristionchus fissidentatus</name>
    <dbReference type="NCBI Taxonomy" id="1538716"/>
    <lineage>
        <taxon>Eukaryota</taxon>
        <taxon>Metazoa</taxon>
        <taxon>Ecdysozoa</taxon>
        <taxon>Nematoda</taxon>
        <taxon>Chromadorea</taxon>
        <taxon>Rhabditida</taxon>
        <taxon>Rhabditina</taxon>
        <taxon>Diplogasteromorpha</taxon>
        <taxon>Diplogasteroidea</taxon>
        <taxon>Neodiplogasteridae</taxon>
        <taxon>Pristionchus</taxon>
    </lineage>
</organism>
<dbReference type="GO" id="GO:0005634">
    <property type="term" value="C:nucleus"/>
    <property type="evidence" value="ECO:0007669"/>
    <property type="project" value="UniProtKB-SubCell"/>
</dbReference>
<keyword evidence="3" id="KW-0238">DNA-binding</keyword>
<evidence type="ECO:0000256" key="2">
    <source>
        <dbReference type="ARBA" id="ARBA00023015"/>
    </source>
</evidence>
<reference evidence="9" key="1">
    <citation type="submission" date="2023-10" db="EMBL/GenBank/DDBJ databases">
        <title>Genome assembly of Pristionchus species.</title>
        <authorList>
            <person name="Yoshida K."/>
            <person name="Sommer R.J."/>
        </authorList>
    </citation>
    <scope>NUCLEOTIDE SEQUENCE</scope>
    <source>
        <strain evidence="9">RS5133</strain>
    </source>
</reference>
<dbReference type="PANTHER" id="PTHR15741">
    <property type="entry name" value="BASIC HELIX-LOOP-HELIX ZIP TRANSCRIPTION FACTOR"/>
    <property type="match status" value="1"/>
</dbReference>
<dbReference type="InterPro" id="IPR011598">
    <property type="entry name" value="bHLH_dom"/>
</dbReference>
<dbReference type="Gene3D" id="4.10.280.10">
    <property type="entry name" value="Helix-loop-helix DNA-binding domain"/>
    <property type="match status" value="1"/>
</dbReference>
<dbReference type="AlphaFoldDB" id="A0AAV5VKA4"/>
<keyword evidence="4" id="KW-0804">Transcription</keyword>
<protein>
    <recommendedName>
        <fullName evidence="8">BHLH domain-containing protein</fullName>
    </recommendedName>
</protein>
<keyword evidence="5" id="KW-0539">Nucleus</keyword>
<dbReference type="GO" id="GO:0046983">
    <property type="term" value="F:protein dimerization activity"/>
    <property type="evidence" value="ECO:0007669"/>
    <property type="project" value="InterPro"/>
</dbReference>
<dbReference type="GO" id="GO:0000978">
    <property type="term" value="F:RNA polymerase II cis-regulatory region sequence-specific DNA binding"/>
    <property type="evidence" value="ECO:0007669"/>
    <property type="project" value="TreeGrafter"/>
</dbReference>
<evidence type="ECO:0000256" key="3">
    <source>
        <dbReference type="ARBA" id="ARBA00023125"/>
    </source>
</evidence>
<evidence type="ECO:0000256" key="6">
    <source>
        <dbReference type="SAM" id="Coils"/>
    </source>
</evidence>
<keyword evidence="6" id="KW-0175">Coiled coil</keyword>
<dbReference type="InterPro" id="IPR036638">
    <property type="entry name" value="HLH_DNA-bd_sf"/>
</dbReference>
<evidence type="ECO:0000313" key="10">
    <source>
        <dbReference type="Proteomes" id="UP001432322"/>
    </source>
</evidence>
<gene>
    <name evidence="9" type="ORF">PFISCL1PPCAC_9672</name>
</gene>
<keyword evidence="2" id="KW-0805">Transcription regulation</keyword>
<dbReference type="GO" id="GO:0000981">
    <property type="term" value="F:DNA-binding transcription factor activity, RNA polymerase II-specific"/>
    <property type="evidence" value="ECO:0007669"/>
    <property type="project" value="TreeGrafter"/>
</dbReference>
<feature type="region of interest" description="Disordered" evidence="7">
    <location>
        <begin position="1"/>
        <end position="86"/>
    </location>
</feature>
<name>A0AAV5VKA4_9BILA</name>
<dbReference type="PROSITE" id="PS50888">
    <property type="entry name" value="BHLH"/>
    <property type="match status" value="1"/>
</dbReference>
<accession>A0AAV5VKA4</accession>
<feature type="non-terminal residue" evidence="9">
    <location>
        <position position="1"/>
    </location>
</feature>
<dbReference type="SMART" id="SM00353">
    <property type="entry name" value="HLH"/>
    <property type="match status" value="1"/>
</dbReference>
<comment type="caution">
    <text evidence="9">The sequence shown here is derived from an EMBL/GenBank/DDBJ whole genome shotgun (WGS) entry which is preliminary data.</text>
</comment>